<dbReference type="EMBL" id="BGPR01198171">
    <property type="protein sequence ID" value="GBN10535.1"/>
    <property type="molecule type" value="Genomic_DNA"/>
</dbReference>
<gene>
    <name evidence="2" type="ORF">AVEN_187276_1</name>
    <name evidence="1" type="ORF">AVEN_56628_1</name>
</gene>
<comment type="caution">
    <text evidence="2">The sequence shown here is derived from an EMBL/GenBank/DDBJ whole genome shotgun (WGS) entry which is preliminary data.</text>
</comment>
<evidence type="ECO:0000313" key="3">
    <source>
        <dbReference type="Proteomes" id="UP000499080"/>
    </source>
</evidence>
<reference evidence="2 3" key="1">
    <citation type="journal article" date="2019" name="Sci. Rep.">
        <title>Orb-weaving spider Araneus ventricosus genome elucidates the spidroin gene catalogue.</title>
        <authorList>
            <person name="Kono N."/>
            <person name="Nakamura H."/>
            <person name="Ohtoshi R."/>
            <person name="Moran D.A.P."/>
            <person name="Shinohara A."/>
            <person name="Yoshida Y."/>
            <person name="Fujiwara M."/>
            <person name="Mori M."/>
            <person name="Tomita M."/>
            <person name="Arakawa K."/>
        </authorList>
    </citation>
    <scope>NUCLEOTIDE SEQUENCE [LARGE SCALE GENOMIC DNA]</scope>
</reference>
<evidence type="ECO:0000313" key="1">
    <source>
        <dbReference type="EMBL" id="GBN10476.1"/>
    </source>
</evidence>
<keyword evidence="3" id="KW-1185">Reference proteome</keyword>
<dbReference type="EMBL" id="BGPR01198150">
    <property type="protein sequence ID" value="GBN10476.1"/>
    <property type="molecule type" value="Genomic_DNA"/>
</dbReference>
<organism evidence="2 3">
    <name type="scientific">Araneus ventricosus</name>
    <name type="common">Orbweaver spider</name>
    <name type="synonym">Epeira ventricosa</name>
    <dbReference type="NCBI Taxonomy" id="182803"/>
    <lineage>
        <taxon>Eukaryota</taxon>
        <taxon>Metazoa</taxon>
        <taxon>Ecdysozoa</taxon>
        <taxon>Arthropoda</taxon>
        <taxon>Chelicerata</taxon>
        <taxon>Arachnida</taxon>
        <taxon>Araneae</taxon>
        <taxon>Araneomorphae</taxon>
        <taxon>Entelegynae</taxon>
        <taxon>Araneoidea</taxon>
        <taxon>Araneidae</taxon>
        <taxon>Araneus</taxon>
    </lineage>
</organism>
<protein>
    <submittedName>
        <fullName evidence="2">Uncharacterized protein</fullName>
    </submittedName>
</protein>
<accession>A0A4Y2L771</accession>
<feature type="non-terminal residue" evidence="2">
    <location>
        <position position="54"/>
    </location>
</feature>
<evidence type="ECO:0000313" key="2">
    <source>
        <dbReference type="EMBL" id="GBN10535.1"/>
    </source>
</evidence>
<proteinExistence type="predicted"/>
<dbReference type="AlphaFoldDB" id="A0A4Y2L771"/>
<sequence length="54" mass="5938">MATGFDFIQVSTGGMGPEIAHKTLESKFHFSLLTANDAFLIIEVLWVQIVISVN</sequence>
<dbReference type="Proteomes" id="UP000499080">
    <property type="component" value="Unassembled WGS sequence"/>
</dbReference>
<name>A0A4Y2L771_ARAVE</name>